<keyword evidence="1" id="KW-0732">Signal</keyword>
<dbReference type="RefSeq" id="WP_344413518.1">
    <property type="nucleotide sequence ID" value="NZ_BAAAQK010000004.1"/>
</dbReference>
<evidence type="ECO:0000313" key="2">
    <source>
        <dbReference type="EMBL" id="GAA1836186.1"/>
    </source>
</evidence>
<organism evidence="2 3">
    <name type="scientific">Pseudonocardia ailaonensis</name>
    <dbReference type="NCBI Taxonomy" id="367279"/>
    <lineage>
        <taxon>Bacteria</taxon>
        <taxon>Bacillati</taxon>
        <taxon>Actinomycetota</taxon>
        <taxon>Actinomycetes</taxon>
        <taxon>Pseudonocardiales</taxon>
        <taxon>Pseudonocardiaceae</taxon>
        <taxon>Pseudonocardia</taxon>
    </lineage>
</organism>
<reference evidence="2 3" key="1">
    <citation type="journal article" date="2019" name="Int. J. Syst. Evol. Microbiol.">
        <title>The Global Catalogue of Microorganisms (GCM) 10K type strain sequencing project: providing services to taxonomists for standard genome sequencing and annotation.</title>
        <authorList>
            <consortium name="The Broad Institute Genomics Platform"/>
            <consortium name="The Broad Institute Genome Sequencing Center for Infectious Disease"/>
            <person name="Wu L."/>
            <person name="Ma J."/>
        </authorList>
    </citation>
    <scope>NUCLEOTIDE SEQUENCE [LARGE SCALE GENOMIC DNA]</scope>
    <source>
        <strain evidence="2 3">JCM 16009</strain>
    </source>
</reference>
<dbReference type="EMBL" id="BAAAQK010000004">
    <property type="protein sequence ID" value="GAA1836186.1"/>
    <property type="molecule type" value="Genomic_DNA"/>
</dbReference>
<feature type="signal peptide" evidence="1">
    <location>
        <begin position="1"/>
        <end position="29"/>
    </location>
</feature>
<evidence type="ECO:0000256" key="1">
    <source>
        <dbReference type="SAM" id="SignalP"/>
    </source>
</evidence>
<feature type="chain" id="PRO_5047199636" description="Ig-like domain-containing protein" evidence="1">
    <location>
        <begin position="30"/>
        <end position="113"/>
    </location>
</feature>
<proteinExistence type="predicted"/>
<evidence type="ECO:0000313" key="3">
    <source>
        <dbReference type="Proteomes" id="UP001500449"/>
    </source>
</evidence>
<dbReference type="Proteomes" id="UP001500449">
    <property type="component" value="Unassembled WGS sequence"/>
</dbReference>
<sequence length="113" mass="11577">MMKKTLVAAGVAATAAVLGAFALAGTASASEGTDAASSKGLITRTVHSHAAPSVYSPPVSALQKDQPVAVRCFVEGEKPPGSDNPYWFRITDANGSSFVEKSAIMVPPTTPRC</sequence>
<keyword evidence="3" id="KW-1185">Reference proteome</keyword>
<evidence type="ECO:0008006" key="4">
    <source>
        <dbReference type="Google" id="ProtNLM"/>
    </source>
</evidence>
<comment type="caution">
    <text evidence="2">The sequence shown here is derived from an EMBL/GenBank/DDBJ whole genome shotgun (WGS) entry which is preliminary data.</text>
</comment>
<name>A0ABN2MT42_9PSEU</name>
<accession>A0ABN2MT42</accession>
<gene>
    <name evidence="2" type="ORF">GCM10009836_13250</name>
</gene>
<protein>
    <recommendedName>
        <fullName evidence="4">Ig-like domain-containing protein</fullName>
    </recommendedName>
</protein>